<dbReference type="CDD" id="cd06257">
    <property type="entry name" value="DnaJ"/>
    <property type="match status" value="1"/>
</dbReference>
<dbReference type="PANTHER" id="PTHR44313">
    <property type="entry name" value="DNAJ HOMOLOG SUBFAMILY C MEMBER 17"/>
    <property type="match status" value="1"/>
</dbReference>
<evidence type="ECO:0000259" key="7">
    <source>
        <dbReference type="PROSITE" id="PS50076"/>
    </source>
</evidence>
<feature type="domain" description="J" evidence="7">
    <location>
        <begin position="19"/>
        <end position="85"/>
    </location>
</feature>
<dbReference type="EMBL" id="GL876966">
    <property type="protein sequence ID" value="KLU81259.1"/>
    <property type="molecule type" value="Genomic_DNA"/>
</dbReference>
<dbReference type="Proteomes" id="UP000011715">
    <property type="component" value="Unassembled WGS sequence"/>
</dbReference>
<feature type="region of interest" description="Disordered" evidence="6">
    <location>
        <begin position="112"/>
        <end position="258"/>
    </location>
</feature>
<gene>
    <name evidence="8" type="ORF">MAPG_00350</name>
</gene>
<dbReference type="SMART" id="SM00271">
    <property type="entry name" value="DnaJ"/>
    <property type="match status" value="1"/>
</dbReference>
<protein>
    <recommendedName>
        <fullName evidence="7">J domain-containing protein</fullName>
    </recommendedName>
</protein>
<feature type="region of interest" description="Disordered" evidence="6">
    <location>
        <begin position="424"/>
        <end position="445"/>
    </location>
</feature>
<dbReference type="PANTHER" id="PTHR44313:SF1">
    <property type="entry name" value="DNAJ HOMOLOG SUBFAMILY C MEMBER 17"/>
    <property type="match status" value="1"/>
</dbReference>
<dbReference type="GO" id="GO:0000390">
    <property type="term" value="P:spliceosomal complex disassembly"/>
    <property type="evidence" value="ECO:0007669"/>
    <property type="project" value="TreeGrafter"/>
</dbReference>
<dbReference type="SUPFAM" id="SSF46565">
    <property type="entry name" value="Chaperone J-domain"/>
    <property type="match status" value="1"/>
</dbReference>
<feature type="compositionally biased region" description="Basic and acidic residues" evidence="6">
    <location>
        <begin position="156"/>
        <end position="195"/>
    </location>
</feature>
<dbReference type="InterPro" id="IPR036869">
    <property type="entry name" value="J_dom_sf"/>
</dbReference>
<accession>A0A0C4DKS1</accession>
<keyword evidence="5" id="KW-0539">Nucleus</keyword>
<keyword evidence="4" id="KW-0143">Chaperone</keyword>
<evidence type="ECO:0000256" key="5">
    <source>
        <dbReference type="ARBA" id="ARBA00023242"/>
    </source>
</evidence>
<dbReference type="EMBL" id="ADBL01000080">
    <property type="status" value="NOT_ANNOTATED_CDS"/>
    <property type="molecule type" value="Genomic_DNA"/>
</dbReference>
<reference evidence="10" key="1">
    <citation type="submission" date="2010-05" db="EMBL/GenBank/DDBJ databases">
        <title>The genome sequence of Magnaporthe poae strain ATCC 64411.</title>
        <authorList>
            <person name="Ma L.-J."/>
            <person name="Dead R."/>
            <person name="Young S."/>
            <person name="Zeng Q."/>
            <person name="Koehrsen M."/>
            <person name="Alvarado L."/>
            <person name="Berlin A."/>
            <person name="Chapman S.B."/>
            <person name="Chen Z."/>
            <person name="Freedman E."/>
            <person name="Gellesch M."/>
            <person name="Goldberg J."/>
            <person name="Griggs A."/>
            <person name="Gujja S."/>
            <person name="Heilman E.R."/>
            <person name="Heiman D."/>
            <person name="Hepburn T."/>
            <person name="Howarth C."/>
            <person name="Jen D."/>
            <person name="Larson L."/>
            <person name="Mehta T."/>
            <person name="Neiman D."/>
            <person name="Pearson M."/>
            <person name="Roberts A."/>
            <person name="Saif S."/>
            <person name="Shea T."/>
            <person name="Shenoy N."/>
            <person name="Sisk P."/>
            <person name="Stolte C."/>
            <person name="Sykes S."/>
            <person name="Walk T."/>
            <person name="White J."/>
            <person name="Yandava C."/>
            <person name="Haas B."/>
            <person name="Nusbaum C."/>
            <person name="Birren B."/>
        </authorList>
    </citation>
    <scope>NUCLEOTIDE SEQUENCE [LARGE SCALE GENOMIC DNA]</scope>
    <source>
        <strain evidence="10">ATCC 64411 / 73-15</strain>
    </source>
</reference>
<evidence type="ECO:0000256" key="4">
    <source>
        <dbReference type="ARBA" id="ARBA00023186"/>
    </source>
</evidence>
<evidence type="ECO:0000256" key="2">
    <source>
        <dbReference type="ARBA" id="ARBA00004496"/>
    </source>
</evidence>
<dbReference type="eggNOG" id="KOG0691">
    <property type="taxonomic scope" value="Eukaryota"/>
</dbReference>
<dbReference type="Gene3D" id="1.10.287.110">
    <property type="entry name" value="DnaJ domain"/>
    <property type="match status" value="1"/>
</dbReference>
<dbReference type="EnsemblFungi" id="MAPG_00350T0">
    <property type="protein sequence ID" value="MAPG_00350T0"/>
    <property type="gene ID" value="MAPG_00350"/>
</dbReference>
<dbReference type="STRING" id="644358.A0A0C4DKS1"/>
<dbReference type="AlphaFoldDB" id="A0A0C4DKS1"/>
<dbReference type="PROSITE" id="PS50076">
    <property type="entry name" value="DNAJ_2"/>
    <property type="match status" value="1"/>
</dbReference>
<keyword evidence="3" id="KW-0963">Cytoplasm</keyword>
<evidence type="ECO:0000256" key="3">
    <source>
        <dbReference type="ARBA" id="ARBA00022490"/>
    </source>
</evidence>
<sequence>MDQSARLVAMAAEYAPKRDLYEILGLDAAAEPSTGEIHKAWKRMGLKYHPDKTGDKFDPELYESLEHARDVLTDADARAKYDGLRRAHLRKQQELEAMSAGRRRMINELEAAEAAARRQRTGAPDPGSDGDDPALAARKRAEQERRQQQNRQKFKEHKENLLAEQKRQEAEADAKRDAREAEIEQTLRERAEKKAAARAAKAKRKARKGGDSDTGPELGAATEKTTPTPAVPAPSPPAAASTGPLPPDAEGGPRDPLLSEDEARSFRFTKVQLMIHQVARDIQAAIDEHERAQASSLVTAFRPDKLRQLIVAVQETDVYLFEALGKPIPPRLAEFCASWKSSTRTTGPGDLAQVKHAMRQTTEDIQAQVTEYARVHASSPSTVLPSLAKLQKAVGTMQKADIYLHEALGEHIPTRLSSCNDEWERPGHPKWRGGWEENRKKFRRE</sequence>
<evidence type="ECO:0000256" key="1">
    <source>
        <dbReference type="ARBA" id="ARBA00004123"/>
    </source>
</evidence>
<keyword evidence="10" id="KW-1185">Reference proteome</keyword>
<dbReference type="VEuPathDB" id="FungiDB:MAPG_00350"/>
<evidence type="ECO:0000313" key="8">
    <source>
        <dbReference type="EMBL" id="KLU81259.1"/>
    </source>
</evidence>
<dbReference type="InterPro" id="IPR001623">
    <property type="entry name" value="DnaJ_domain"/>
</dbReference>
<dbReference type="InterPro" id="IPR052094">
    <property type="entry name" value="Pre-mRNA-splicing_ERAD"/>
</dbReference>
<dbReference type="Pfam" id="PF00226">
    <property type="entry name" value="DnaJ"/>
    <property type="match status" value="1"/>
</dbReference>
<reference evidence="9" key="4">
    <citation type="journal article" date="2015" name="G3 (Bethesda)">
        <title>Genome sequences of three phytopathogenic species of the Magnaporthaceae family of fungi.</title>
        <authorList>
            <person name="Okagaki L.H."/>
            <person name="Nunes C.C."/>
            <person name="Sailsbery J."/>
            <person name="Clay B."/>
            <person name="Brown D."/>
            <person name="John T."/>
            <person name="Oh Y."/>
            <person name="Young N."/>
            <person name="Fitzgerald M."/>
            <person name="Haas B.J."/>
            <person name="Zeng Q."/>
            <person name="Young S."/>
            <person name="Adiconis X."/>
            <person name="Fan L."/>
            <person name="Levin J.Z."/>
            <person name="Mitchell T.K."/>
            <person name="Okubara P.A."/>
            <person name="Farman M.L."/>
            <person name="Kohn L.M."/>
            <person name="Birren B."/>
            <person name="Ma L.-J."/>
            <person name="Dean R.A."/>
        </authorList>
    </citation>
    <scope>NUCLEOTIDE SEQUENCE</scope>
    <source>
        <strain evidence="9">ATCC 64411 / 73-15</strain>
    </source>
</reference>
<comment type="subcellular location">
    <subcellularLocation>
        <location evidence="2">Cytoplasm</location>
    </subcellularLocation>
    <subcellularLocation>
        <location evidence="1">Nucleus</location>
    </subcellularLocation>
</comment>
<organism evidence="9 10">
    <name type="scientific">Magnaporthiopsis poae (strain ATCC 64411 / 73-15)</name>
    <name type="common">Kentucky bluegrass fungus</name>
    <name type="synonym">Magnaporthe poae</name>
    <dbReference type="NCBI Taxonomy" id="644358"/>
    <lineage>
        <taxon>Eukaryota</taxon>
        <taxon>Fungi</taxon>
        <taxon>Dikarya</taxon>
        <taxon>Ascomycota</taxon>
        <taxon>Pezizomycotina</taxon>
        <taxon>Sordariomycetes</taxon>
        <taxon>Sordariomycetidae</taxon>
        <taxon>Magnaporthales</taxon>
        <taxon>Magnaporthaceae</taxon>
        <taxon>Magnaporthiopsis</taxon>
    </lineage>
</organism>
<reference evidence="9" key="5">
    <citation type="submission" date="2015-06" db="UniProtKB">
        <authorList>
            <consortium name="EnsemblFungi"/>
        </authorList>
    </citation>
    <scope>IDENTIFICATION</scope>
    <source>
        <strain evidence="9">ATCC 64411</strain>
    </source>
</reference>
<dbReference type="OrthoDB" id="376357at2759"/>
<evidence type="ECO:0000256" key="6">
    <source>
        <dbReference type="SAM" id="MobiDB-lite"/>
    </source>
</evidence>
<evidence type="ECO:0000313" key="9">
    <source>
        <dbReference type="EnsemblFungi" id="MAPG_00350T0"/>
    </source>
</evidence>
<name>A0A0C4DKS1_MAGP6</name>
<reference evidence="8" key="2">
    <citation type="submission" date="2010-05" db="EMBL/GenBank/DDBJ databases">
        <title>The Genome Sequence of Magnaporthe poae strain ATCC 64411.</title>
        <authorList>
            <consortium name="The Broad Institute Genome Sequencing Platform"/>
            <consortium name="Broad Institute Genome Sequencing Center for Infectious Disease"/>
            <person name="Ma L.-J."/>
            <person name="Dead R."/>
            <person name="Young S."/>
            <person name="Zeng Q."/>
            <person name="Koehrsen M."/>
            <person name="Alvarado L."/>
            <person name="Berlin A."/>
            <person name="Chapman S.B."/>
            <person name="Chen Z."/>
            <person name="Freedman E."/>
            <person name="Gellesch M."/>
            <person name="Goldberg J."/>
            <person name="Griggs A."/>
            <person name="Gujja S."/>
            <person name="Heilman E.R."/>
            <person name="Heiman D."/>
            <person name="Hepburn T."/>
            <person name="Howarth C."/>
            <person name="Jen D."/>
            <person name="Larson L."/>
            <person name="Mehta T."/>
            <person name="Neiman D."/>
            <person name="Pearson M."/>
            <person name="Roberts A."/>
            <person name="Saif S."/>
            <person name="Shea T."/>
            <person name="Shenoy N."/>
            <person name="Sisk P."/>
            <person name="Stolte C."/>
            <person name="Sykes S."/>
            <person name="Walk T."/>
            <person name="White J."/>
            <person name="Yandava C."/>
            <person name="Haas B."/>
            <person name="Nusbaum C."/>
            <person name="Birren B."/>
        </authorList>
    </citation>
    <scope>NUCLEOTIDE SEQUENCE</scope>
    <source>
        <strain evidence="8">ATCC 64411</strain>
    </source>
</reference>
<dbReference type="GO" id="GO:0005737">
    <property type="term" value="C:cytoplasm"/>
    <property type="evidence" value="ECO:0007669"/>
    <property type="project" value="UniProtKB-SubCell"/>
</dbReference>
<proteinExistence type="predicted"/>
<reference evidence="8" key="3">
    <citation type="submission" date="2011-03" db="EMBL/GenBank/DDBJ databases">
        <title>Annotation of Magnaporthe poae ATCC 64411.</title>
        <authorList>
            <person name="Ma L.-J."/>
            <person name="Dead R."/>
            <person name="Young S.K."/>
            <person name="Zeng Q."/>
            <person name="Gargeya S."/>
            <person name="Fitzgerald M."/>
            <person name="Haas B."/>
            <person name="Abouelleil A."/>
            <person name="Alvarado L."/>
            <person name="Arachchi H.M."/>
            <person name="Berlin A."/>
            <person name="Brown A."/>
            <person name="Chapman S.B."/>
            <person name="Chen Z."/>
            <person name="Dunbar C."/>
            <person name="Freedman E."/>
            <person name="Gearin G."/>
            <person name="Gellesch M."/>
            <person name="Goldberg J."/>
            <person name="Griggs A."/>
            <person name="Gujja S."/>
            <person name="Heiman D."/>
            <person name="Howarth C."/>
            <person name="Larson L."/>
            <person name="Lui A."/>
            <person name="MacDonald P.J.P."/>
            <person name="Mehta T."/>
            <person name="Montmayeur A."/>
            <person name="Murphy C."/>
            <person name="Neiman D."/>
            <person name="Pearson M."/>
            <person name="Priest M."/>
            <person name="Roberts A."/>
            <person name="Saif S."/>
            <person name="Shea T."/>
            <person name="Shenoy N."/>
            <person name="Sisk P."/>
            <person name="Stolte C."/>
            <person name="Sykes S."/>
            <person name="Yandava C."/>
            <person name="Wortman J."/>
            <person name="Nusbaum C."/>
            <person name="Birren B."/>
        </authorList>
    </citation>
    <scope>NUCLEOTIDE SEQUENCE</scope>
    <source>
        <strain evidence="8">ATCC 64411</strain>
    </source>
</reference>
<dbReference type="GO" id="GO:0005681">
    <property type="term" value="C:spliceosomal complex"/>
    <property type="evidence" value="ECO:0007669"/>
    <property type="project" value="TreeGrafter"/>
</dbReference>
<evidence type="ECO:0000313" key="10">
    <source>
        <dbReference type="Proteomes" id="UP000011715"/>
    </source>
</evidence>